<dbReference type="EMBL" id="DMND01000239">
    <property type="protein sequence ID" value="HAN29546.1"/>
    <property type="molecule type" value="Genomic_DNA"/>
</dbReference>
<dbReference type="Pfam" id="PF13580">
    <property type="entry name" value="SIS_2"/>
    <property type="match status" value="1"/>
</dbReference>
<keyword evidence="2" id="KW-0413">Isomerase</keyword>
<gene>
    <name evidence="2" type="ORF">DCP75_17830</name>
</gene>
<sequence>MVATLLREGKVMACGNGVDAGLSQLLCTSLLAGLERDRPSLPAMALSADGASLTGIAHEHGLDEIWACQVRALGQPGDTLVCFSSATAAGSLLRAIEAARERNVAVVVLSNAQDAALSQLLAGTDIAVACTATRRPRVIELHTVIIHLLCELIDRSLFGNYNGN</sequence>
<dbReference type="CDD" id="cd05006">
    <property type="entry name" value="SIS_GmhA"/>
    <property type="match status" value="1"/>
</dbReference>
<dbReference type="InterPro" id="IPR001347">
    <property type="entry name" value="SIS_dom"/>
</dbReference>
<dbReference type="InterPro" id="IPR046348">
    <property type="entry name" value="SIS_dom_sf"/>
</dbReference>
<dbReference type="Proteomes" id="UP000259273">
    <property type="component" value="Unassembled WGS sequence"/>
</dbReference>
<name>A0A3C1KTM5_9GAMM</name>
<dbReference type="GO" id="GO:1901135">
    <property type="term" value="P:carbohydrate derivative metabolic process"/>
    <property type="evidence" value="ECO:0007669"/>
    <property type="project" value="InterPro"/>
</dbReference>
<dbReference type="SUPFAM" id="SSF53697">
    <property type="entry name" value="SIS domain"/>
    <property type="match status" value="1"/>
</dbReference>
<evidence type="ECO:0000259" key="1">
    <source>
        <dbReference type="PROSITE" id="PS51464"/>
    </source>
</evidence>
<evidence type="ECO:0000313" key="2">
    <source>
        <dbReference type="EMBL" id="HAN29546.1"/>
    </source>
</evidence>
<comment type="caution">
    <text evidence="2">The sequence shown here is derived from an EMBL/GenBank/DDBJ whole genome shotgun (WGS) entry which is preliminary data.</text>
</comment>
<protein>
    <submittedName>
        <fullName evidence="2">Phosphoheptose isomerase</fullName>
    </submittedName>
</protein>
<dbReference type="InterPro" id="IPR050099">
    <property type="entry name" value="SIS_GmhA/DiaA_subfam"/>
</dbReference>
<dbReference type="PANTHER" id="PTHR30390">
    <property type="entry name" value="SEDOHEPTULOSE 7-PHOSPHATE ISOMERASE / DNAA INITIATOR-ASSOCIATING FACTOR FOR REPLICATION INITIATION"/>
    <property type="match status" value="1"/>
</dbReference>
<feature type="domain" description="SIS" evidence="1">
    <location>
        <begin position="1"/>
        <end position="163"/>
    </location>
</feature>
<dbReference type="GO" id="GO:0016853">
    <property type="term" value="F:isomerase activity"/>
    <property type="evidence" value="ECO:0007669"/>
    <property type="project" value="UniProtKB-KW"/>
</dbReference>
<organism evidence="2 3">
    <name type="scientific">Haliea salexigens</name>
    <dbReference type="NCBI Taxonomy" id="287487"/>
    <lineage>
        <taxon>Bacteria</taxon>
        <taxon>Pseudomonadati</taxon>
        <taxon>Pseudomonadota</taxon>
        <taxon>Gammaproteobacteria</taxon>
        <taxon>Cellvibrionales</taxon>
        <taxon>Halieaceae</taxon>
        <taxon>Haliea</taxon>
    </lineage>
</organism>
<dbReference type="STRING" id="1121937.GCA_000423125_03039"/>
<accession>A0A3C1KTM5</accession>
<dbReference type="Gene3D" id="3.40.50.10490">
    <property type="entry name" value="Glucose-6-phosphate isomerase like protein, domain 1"/>
    <property type="match status" value="1"/>
</dbReference>
<feature type="non-terminal residue" evidence="2">
    <location>
        <position position="1"/>
    </location>
</feature>
<dbReference type="PANTHER" id="PTHR30390:SF6">
    <property type="entry name" value="DNAA INITIATOR-ASSOCIATING PROTEIN DIAA"/>
    <property type="match status" value="1"/>
</dbReference>
<dbReference type="GO" id="GO:0097367">
    <property type="term" value="F:carbohydrate derivative binding"/>
    <property type="evidence" value="ECO:0007669"/>
    <property type="project" value="InterPro"/>
</dbReference>
<reference evidence="2 3" key="1">
    <citation type="journal article" date="2018" name="Nat. Biotechnol.">
        <title>A standardized bacterial taxonomy based on genome phylogeny substantially revises the tree of life.</title>
        <authorList>
            <person name="Parks D.H."/>
            <person name="Chuvochina M."/>
            <person name="Waite D.W."/>
            <person name="Rinke C."/>
            <person name="Skarshewski A."/>
            <person name="Chaumeil P.A."/>
            <person name="Hugenholtz P."/>
        </authorList>
    </citation>
    <scope>NUCLEOTIDE SEQUENCE [LARGE SCALE GENOMIC DNA]</scope>
    <source>
        <strain evidence="2">UBA9158</strain>
    </source>
</reference>
<evidence type="ECO:0000313" key="3">
    <source>
        <dbReference type="Proteomes" id="UP000259273"/>
    </source>
</evidence>
<dbReference type="AlphaFoldDB" id="A0A3C1KTM5"/>
<proteinExistence type="predicted"/>
<dbReference type="InterPro" id="IPR035461">
    <property type="entry name" value="GmhA/DiaA"/>
</dbReference>
<dbReference type="PROSITE" id="PS51464">
    <property type="entry name" value="SIS"/>
    <property type="match status" value="1"/>
</dbReference>